<keyword evidence="5 9" id="KW-0812">Transmembrane</keyword>
<evidence type="ECO:0000256" key="1">
    <source>
        <dbReference type="ARBA" id="ARBA00004651"/>
    </source>
</evidence>
<evidence type="ECO:0000256" key="4">
    <source>
        <dbReference type="ARBA" id="ARBA00022475"/>
    </source>
</evidence>
<feature type="transmembrane region" description="Helical" evidence="9">
    <location>
        <begin position="245"/>
        <end position="266"/>
    </location>
</feature>
<protein>
    <submittedName>
        <fullName evidence="11">MFS transporter</fullName>
    </submittedName>
</protein>
<evidence type="ECO:0000313" key="12">
    <source>
        <dbReference type="Proteomes" id="UP000245712"/>
    </source>
</evidence>
<keyword evidence="8 9" id="KW-0472">Membrane</keyword>
<dbReference type="PROSITE" id="PS00216">
    <property type="entry name" value="SUGAR_TRANSPORT_1"/>
    <property type="match status" value="1"/>
</dbReference>
<evidence type="ECO:0000256" key="9">
    <source>
        <dbReference type="SAM" id="Phobius"/>
    </source>
</evidence>
<feature type="domain" description="Major facilitator superfamily (MFS) profile" evidence="10">
    <location>
        <begin position="25"/>
        <end position="279"/>
    </location>
</feature>
<dbReference type="SUPFAM" id="SSF103473">
    <property type="entry name" value="MFS general substrate transporter"/>
    <property type="match status" value="1"/>
</dbReference>
<feature type="transmembrane region" description="Helical" evidence="9">
    <location>
        <begin position="66"/>
        <end position="85"/>
    </location>
</feature>
<name>A0ABX5KIB4_9BURK</name>
<evidence type="ECO:0000259" key="10">
    <source>
        <dbReference type="PROSITE" id="PS50850"/>
    </source>
</evidence>
<comment type="subcellular location">
    <subcellularLocation>
        <location evidence="1">Cell membrane</location>
        <topology evidence="1">Multi-pass membrane protein</topology>
    </subcellularLocation>
</comment>
<dbReference type="Gene3D" id="1.20.1250.20">
    <property type="entry name" value="MFS general substrate transporter like domains"/>
    <property type="match status" value="1"/>
</dbReference>
<dbReference type="InterPro" id="IPR005829">
    <property type="entry name" value="Sugar_transporter_CS"/>
</dbReference>
<dbReference type="PANTHER" id="PTHR43528:SF1">
    <property type="entry name" value="ALPHA-KETOGLUTARATE PERMEASE"/>
    <property type="match status" value="1"/>
</dbReference>
<feature type="transmembrane region" description="Helical" evidence="9">
    <location>
        <begin position="197"/>
        <end position="216"/>
    </location>
</feature>
<organism evidence="11 12">
    <name type="scientific">Paraburkholderia unamae</name>
    <dbReference type="NCBI Taxonomy" id="219649"/>
    <lineage>
        <taxon>Bacteria</taxon>
        <taxon>Pseudomonadati</taxon>
        <taxon>Pseudomonadota</taxon>
        <taxon>Betaproteobacteria</taxon>
        <taxon>Burkholderiales</taxon>
        <taxon>Burkholderiaceae</taxon>
        <taxon>Paraburkholderia</taxon>
    </lineage>
</organism>
<dbReference type="InterPro" id="IPR036259">
    <property type="entry name" value="MFS_trans_sf"/>
</dbReference>
<dbReference type="EMBL" id="QEOB01000015">
    <property type="protein sequence ID" value="PVX77149.1"/>
    <property type="molecule type" value="Genomic_DNA"/>
</dbReference>
<evidence type="ECO:0000313" key="11">
    <source>
        <dbReference type="EMBL" id="PVX77149.1"/>
    </source>
</evidence>
<dbReference type="PANTHER" id="PTHR43528">
    <property type="entry name" value="ALPHA-KETOGLUTARATE PERMEASE"/>
    <property type="match status" value="1"/>
</dbReference>
<dbReference type="InterPro" id="IPR051084">
    <property type="entry name" value="H+-coupled_symporters"/>
</dbReference>
<evidence type="ECO:0000256" key="8">
    <source>
        <dbReference type="ARBA" id="ARBA00023136"/>
    </source>
</evidence>
<dbReference type="InterPro" id="IPR011701">
    <property type="entry name" value="MFS"/>
</dbReference>
<sequence>MNLATETRLNTVEETQAAPVQERKIIVAAVIGNLLEFFDFTVYSYFALTIGHQFFPADSPVTSLLLAFAVFAVGFVMRPLGGIVLGRYADRAGRKPALTLTILLMALGSASIGLAPTYAQIGMAAPVLIVVARLVQGFAQGGEFGAATATLLEMGGQASRGFRASWQLASQGAAALLGSGLAASLGFLLSTETMHSWGWRIPFLLGTLIAPVGIYLRRHIREEPPAQRAVADRDDPKRGLYVRNWFLTIFAIMGMSVSTYVMMYYMPTYCIQSARNSGL</sequence>
<evidence type="ECO:0000256" key="5">
    <source>
        <dbReference type="ARBA" id="ARBA00022692"/>
    </source>
</evidence>
<dbReference type="PROSITE" id="PS50850">
    <property type="entry name" value="MFS"/>
    <property type="match status" value="1"/>
</dbReference>
<evidence type="ECO:0000256" key="3">
    <source>
        <dbReference type="ARBA" id="ARBA00022448"/>
    </source>
</evidence>
<dbReference type="Proteomes" id="UP000245712">
    <property type="component" value="Unassembled WGS sequence"/>
</dbReference>
<keyword evidence="4" id="KW-1003">Cell membrane</keyword>
<dbReference type="InterPro" id="IPR020846">
    <property type="entry name" value="MFS_dom"/>
</dbReference>
<evidence type="ECO:0000256" key="2">
    <source>
        <dbReference type="ARBA" id="ARBA00008240"/>
    </source>
</evidence>
<gene>
    <name evidence="11" type="ORF">C7402_115208</name>
</gene>
<accession>A0ABX5KIB4</accession>
<keyword evidence="3" id="KW-0813">Transport</keyword>
<keyword evidence="12" id="KW-1185">Reference proteome</keyword>
<keyword evidence="6" id="KW-0769">Symport</keyword>
<evidence type="ECO:0000256" key="6">
    <source>
        <dbReference type="ARBA" id="ARBA00022847"/>
    </source>
</evidence>
<dbReference type="Pfam" id="PF07690">
    <property type="entry name" value="MFS_1"/>
    <property type="match status" value="1"/>
</dbReference>
<comment type="caution">
    <text evidence="11">The sequence shown here is derived from an EMBL/GenBank/DDBJ whole genome shotgun (WGS) entry which is preliminary data.</text>
</comment>
<comment type="similarity">
    <text evidence="2">Belongs to the major facilitator superfamily. Metabolite:H+ Symporter (MHS) family (TC 2.A.1.6) family.</text>
</comment>
<feature type="transmembrane region" description="Helical" evidence="9">
    <location>
        <begin position="173"/>
        <end position="191"/>
    </location>
</feature>
<keyword evidence="7 9" id="KW-1133">Transmembrane helix</keyword>
<proteinExistence type="inferred from homology"/>
<reference evidence="11 12" key="1">
    <citation type="submission" date="2018-05" db="EMBL/GenBank/DDBJ databases">
        <title>Genomic Encyclopedia of Type Strains, Phase IV (KMG-V): Genome sequencing to study the core and pangenomes of soil and plant-associated prokaryotes.</title>
        <authorList>
            <person name="Whitman W."/>
        </authorList>
    </citation>
    <scope>NUCLEOTIDE SEQUENCE [LARGE SCALE GENOMIC DNA]</scope>
    <source>
        <strain evidence="11 12">SCZa-39</strain>
    </source>
</reference>
<evidence type="ECO:0000256" key="7">
    <source>
        <dbReference type="ARBA" id="ARBA00022989"/>
    </source>
</evidence>
<feature type="transmembrane region" description="Helical" evidence="9">
    <location>
        <begin position="25"/>
        <end position="46"/>
    </location>
</feature>
<feature type="transmembrane region" description="Helical" evidence="9">
    <location>
        <begin position="97"/>
        <end position="119"/>
    </location>
</feature>